<sequence length="186" mass="22084">MKIGVKCYCNSFALVEEAYRSNRAFAQFQKKFTVFLNNFLPSNNIPLPNGLTWLRPAAEDMLQEHRYLKVNYESFIDWKSATNYLRCNPSFYGHERRHCTLIRTHNKDGNDRNIFVRLLFMFKYVVDQDLRFTHLRAQPAALSEFISIHSIIHGALLVPNYDSDTDFFVVDYVDTDMFLRSRRKFF</sequence>
<proteinExistence type="predicted"/>
<keyword evidence="2" id="KW-1185">Reference proteome</keyword>
<accession>A0A9P7AE90</accession>
<gene>
    <name evidence="1" type="ORF">HD556DRAFT_1246712</name>
</gene>
<dbReference type="GeneID" id="64592398"/>
<dbReference type="OrthoDB" id="3239511at2759"/>
<dbReference type="Proteomes" id="UP000719766">
    <property type="component" value="Unassembled WGS sequence"/>
</dbReference>
<evidence type="ECO:0000313" key="2">
    <source>
        <dbReference type="Proteomes" id="UP000719766"/>
    </source>
</evidence>
<dbReference type="RefSeq" id="XP_041154885.1">
    <property type="nucleotide sequence ID" value="XM_041298634.1"/>
</dbReference>
<organism evidence="1 2">
    <name type="scientific">Suillus plorans</name>
    <dbReference type="NCBI Taxonomy" id="116603"/>
    <lineage>
        <taxon>Eukaryota</taxon>
        <taxon>Fungi</taxon>
        <taxon>Dikarya</taxon>
        <taxon>Basidiomycota</taxon>
        <taxon>Agaricomycotina</taxon>
        <taxon>Agaricomycetes</taxon>
        <taxon>Agaricomycetidae</taxon>
        <taxon>Boletales</taxon>
        <taxon>Suillineae</taxon>
        <taxon>Suillaceae</taxon>
        <taxon>Suillus</taxon>
    </lineage>
</organism>
<reference evidence="1" key="1">
    <citation type="journal article" date="2020" name="New Phytol.">
        <title>Comparative genomics reveals dynamic genome evolution in host specialist ectomycorrhizal fungi.</title>
        <authorList>
            <person name="Lofgren L.A."/>
            <person name="Nguyen N.H."/>
            <person name="Vilgalys R."/>
            <person name="Ruytinx J."/>
            <person name="Liao H.L."/>
            <person name="Branco S."/>
            <person name="Kuo A."/>
            <person name="LaButti K."/>
            <person name="Lipzen A."/>
            <person name="Andreopoulos W."/>
            <person name="Pangilinan J."/>
            <person name="Riley R."/>
            <person name="Hundley H."/>
            <person name="Na H."/>
            <person name="Barry K."/>
            <person name="Grigoriev I.V."/>
            <person name="Stajich J.E."/>
            <person name="Kennedy P.G."/>
        </authorList>
    </citation>
    <scope>NUCLEOTIDE SEQUENCE</scope>
    <source>
        <strain evidence="1">S12</strain>
    </source>
</reference>
<name>A0A9P7AE90_9AGAM</name>
<evidence type="ECO:0000313" key="1">
    <source>
        <dbReference type="EMBL" id="KAG1787539.1"/>
    </source>
</evidence>
<protein>
    <submittedName>
        <fullName evidence="1">Uncharacterized protein</fullName>
    </submittedName>
</protein>
<dbReference type="EMBL" id="JABBWE010000078">
    <property type="protein sequence ID" value="KAG1787539.1"/>
    <property type="molecule type" value="Genomic_DNA"/>
</dbReference>
<comment type="caution">
    <text evidence="1">The sequence shown here is derived from an EMBL/GenBank/DDBJ whole genome shotgun (WGS) entry which is preliminary data.</text>
</comment>
<dbReference type="AlphaFoldDB" id="A0A9P7AE90"/>